<sequence length="66" mass="7255">MKAELSEDGQSFTLTRGAWSNSYPLADLPKWMAFYRKQPLDFPKSGDSYAASIAALEALAARLDQG</sequence>
<dbReference type="EMBL" id="QXXQ01000001">
    <property type="protein sequence ID" value="RID93503.1"/>
    <property type="molecule type" value="Genomic_DNA"/>
</dbReference>
<accession>A0A398C2F4</accession>
<reference evidence="1 2" key="1">
    <citation type="submission" date="2018-09" db="EMBL/GenBank/DDBJ databases">
        <title>Gemmobacter lutimaris sp. nov., a marine bacterium isolated from tidal flat.</title>
        <authorList>
            <person name="Lee D.W."/>
            <person name="Yoo Y."/>
            <person name="Kim J.-J."/>
            <person name="Kim B.S."/>
        </authorList>
    </citation>
    <scope>NUCLEOTIDE SEQUENCE [LARGE SCALE GENOMIC DNA]</scope>
    <source>
        <strain evidence="1 2">YJ-T1-11</strain>
    </source>
</reference>
<protein>
    <submittedName>
        <fullName evidence="1">Uncharacterized protein</fullName>
    </submittedName>
</protein>
<gene>
    <name evidence="1" type="ORF">D2N39_00840</name>
</gene>
<evidence type="ECO:0000313" key="1">
    <source>
        <dbReference type="EMBL" id="RID93503.1"/>
    </source>
</evidence>
<evidence type="ECO:0000313" key="2">
    <source>
        <dbReference type="Proteomes" id="UP000266649"/>
    </source>
</evidence>
<dbReference type="OrthoDB" id="7776368at2"/>
<dbReference type="RefSeq" id="WP_119133305.1">
    <property type="nucleotide sequence ID" value="NZ_QXXQ01000001.1"/>
</dbReference>
<keyword evidence="2" id="KW-1185">Reference proteome</keyword>
<dbReference type="AlphaFoldDB" id="A0A398C2F4"/>
<name>A0A398C2F4_9RHOB</name>
<proteinExistence type="predicted"/>
<comment type="caution">
    <text evidence="1">The sequence shown here is derived from an EMBL/GenBank/DDBJ whole genome shotgun (WGS) entry which is preliminary data.</text>
</comment>
<organism evidence="1 2">
    <name type="scientific">Gemmobacter lutimaris</name>
    <dbReference type="NCBI Taxonomy" id="2306023"/>
    <lineage>
        <taxon>Bacteria</taxon>
        <taxon>Pseudomonadati</taxon>
        <taxon>Pseudomonadota</taxon>
        <taxon>Alphaproteobacteria</taxon>
        <taxon>Rhodobacterales</taxon>
        <taxon>Paracoccaceae</taxon>
        <taxon>Gemmobacter</taxon>
    </lineage>
</organism>
<dbReference type="Proteomes" id="UP000266649">
    <property type="component" value="Unassembled WGS sequence"/>
</dbReference>